<sequence>MIQSVGFGFEGSAKACRVHDMVLDLIRSLSSKENFVTVWDNDERTTSSHNMAVVRRLSIQNNTTTCQATAITSMSKLRSFTMFSSAIDLMPSLTQFQVLRVLDLEDCDLSKCGSHVNLRHVGKLSHLRYLGLRDTRIRELPVEVGKLQFLQTLDLRGSGDELEVPWTITGLRNLMCLRFAIDTRLPIKGLGNLTSLEELGAVTIDGDDAAAVVSELGHLTGLRVLKLLWNTEVIGEAFVQSLGNLRKLQSLNMSLSGERCDLIRSWAPPPCLRRFICNGGWISVLPEWINNNCCPSLTFLDICVSEVGAEDLKTLGTLSSLRVVRLRNLGRIDEGDRLLEVNANAFPCARNCRFINVVATPSMFPPGAMPLVQCLRFCVRAWDFAGGGGFGLDDLRMGHLPSLEKVEVDLWYREEEDDTKVVEAALRQAVEDHPNRLALDIHKWKCWRPSQA</sequence>
<proteinExistence type="predicted"/>
<keyword evidence="4" id="KW-1185">Reference proteome</keyword>
<keyword evidence="1" id="KW-0677">Repeat</keyword>
<evidence type="ECO:0000313" key="4">
    <source>
        <dbReference type="Proteomes" id="UP001054889"/>
    </source>
</evidence>
<reference evidence="3" key="2">
    <citation type="submission" date="2021-12" db="EMBL/GenBank/DDBJ databases">
        <title>Resequencing data analysis of finger millet.</title>
        <authorList>
            <person name="Hatakeyama M."/>
            <person name="Aluri S."/>
            <person name="Balachadran M.T."/>
            <person name="Sivarajan S.R."/>
            <person name="Poveda L."/>
            <person name="Shimizu-Inatsugi R."/>
            <person name="Schlapbach R."/>
            <person name="Sreeman S.M."/>
            <person name="Shimizu K.K."/>
        </authorList>
    </citation>
    <scope>NUCLEOTIDE SEQUENCE</scope>
</reference>
<dbReference type="EMBL" id="BQKI01000095">
    <property type="protein sequence ID" value="GJN38002.1"/>
    <property type="molecule type" value="Genomic_DNA"/>
</dbReference>
<dbReference type="AlphaFoldDB" id="A0AAV5FTA7"/>
<dbReference type="SUPFAM" id="SSF52047">
    <property type="entry name" value="RNI-like"/>
    <property type="match status" value="1"/>
</dbReference>
<dbReference type="InterPro" id="IPR055414">
    <property type="entry name" value="LRR_R13L4/SHOC2-like"/>
</dbReference>
<comment type="caution">
    <text evidence="3">The sequence shown here is derived from an EMBL/GenBank/DDBJ whole genome shotgun (WGS) entry which is preliminary data.</text>
</comment>
<gene>
    <name evidence="3" type="primary">gb27008</name>
    <name evidence="3" type="ORF">PR202_gb27008</name>
</gene>
<organism evidence="3 4">
    <name type="scientific">Eleusine coracana subsp. coracana</name>
    <dbReference type="NCBI Taxonomy" id="191504"/>
    <lineage>
        <taxon>Eukaryota</taxon>
        <taxon>Viridiplantae</taxon>
        <taxon>Streptophyta</taxon>
        <taxon>Embryophyta</taxon>
        <taxon>Tracheophyta</taxon>
        <taxon>Spermatophyta</taxon>
        <taxon>Magnoliopsida</taxon>
        <taxon>Liliopsida</taxon>
        <taxon>Poales</taxon>
        <taxon>Poaceae</taxon>
        <taxon>PACMAD clade</taxon>
        <taxon>Chloridoideae</taxon>
        <taxon>Cynodonteae</taxon>
        <taxon>Eleusininae</taxon>
        <taxon>Eleusine</taxon>
    </lineage>
</organism>
<name>A0AAV5FTA7_ELECO</name>
<reference evidence="3" key="1">
    <citation type="journal article" date="2018" name="DNA Res.">
        <title>Multiple hybrid de novo genome assembly of finger millet, an orphan allotetraploid crop.</title>
        <authorList>
            <person name="Hatakeyama M."/>
            <person name="Aluri S."/>
            <person name="Balachadran M.T."/>
            <person name="Sivarajan S.R."/>
            <person name="Patrignani A."/>
            <person name="Gruter S."/>
            <person name="Poveda L."/>
            <person name="Shimizu-Inatsugi R."/>
            <person name="Baeten J."/>
            <person name="Francoijs K.J."/>
            <person name="Nataraja K.N."/>
            <person name="Reddy Y.A.N."/>
            <person name="Phadnis S."/>
            <person name="Ravikumar R.L."/>
            <person name="Schlapbach R."/>
            <person name="Sreeman S.M."/>
            <person name="Shimizu K.K."/>
        </authorList>
    </citation>
    <scope>NUCLEOTIDE SEQUENCE</scope>
</reference>
<accession>A0AAV5FTA7</accession>
<evidence type="ECO:0000259" key="2">
    <source>
        <dbReference type="Pfam" id="PF23598"/>
    </source>
</evidence>
<dbReference type="Gene3D" id="3.80.10.10">
    <property type="entry name" value="Ribonuclease Inhibitor"/>
    <property type="match status" value="1"/>
</dbReference>
<evidence type="ECO:0000256" key="1">
    <source>
        <dbReference type="ARBA" id="ARBA00022737"/>
    </source>
</evidence>
<dbReference type="Proteomes" id="UP001054889">
    <property type="component" value="Unassembled WGS sequence"/>
</dbReference>
<feature type="domain" description="Disease resistance R13L4/SHOC-2-like LRR" evidence="2">
    <location>
        <begin position="76"/>
        <end position="436"/>
    </location>
</feature>
<dbReference type="Pfam" id="PF23598">
    <property type="entry name" value="LRR_14"/>
    <property type="match status" value="1"/>
</dbReference>
<protein>
    <recommendedName>
        <fullName evidence="2">Disease resistance R13L4/SHOC-2-like LRR domain-containing protein</fullName>
    </recommendedName>
</protein>
<evidence type="ECO:0000313" key="3">
    <source>
        <dbReference type="EMBL" id="GJN38002.1"/>
    </source>
</evidence>
<dbReference type="InterPro" id="IPR032675">
    <property type="entry name" value="LRR_dom_sf"/>
</dbReference>
<dbReference type="PANTHER" id="PTHR47186:SF22">
    <property type="entry name" value="OS11G0589401 PROTEIN"/>
    <property type="match status" value="1"/>
</dbReference>
<dbReference type="PANTHER" id="PTHR47186">
    <property type="entry name" value="LEUCINE-RICH REPEAT-CONTAINING PROTEIN 57"/>
    <property type="match status" value="1"/>
</dbReference>